<dbReference type="Pfam" id="PF01693">
    <property type="entry name" value="Cauli_VI"/>
    <property type="match status" value="1"/>
</dbReference>
<protein>
    <recommendedName>
        <fullName evidence="2">Ribonuclease H1 N-terminal domain-containing protein</fullName>
    </recommendedName>
</protein>
<feature type="region of interest" description="Disordered" evidence="1">
    <location>
        <begin position="848"/>
        <end position="870"/>
    </location>
</feature>
<feature type="region of interest" description="Disordered" evidence="1">
    <location>
        <begin position="254"/>
        <end position="286"/>
    </location>
</feature>
<evidence type="ECO:0000256" key="1">
    <source>
        <dbReference type="SAM" id="MobiDB-lite"/>
    </source>
</evidence>
<keyword evidence="4" id="KW-1185">Reference proteome</keyword>
<dbReference type="SUPFAM" id="SSF55658">
    <property type="entry name" value="L9 N-domain-like"/>
    <property type="match status" value="1"/>
</dbReference>
<feature type="compositionally biased region" description="Low complexity" evidence="1">
    <location>
        <begin position="263"/>
        <end position="278"/>
    </location>
</feature>
<comment type="caution">
    <text evidence="3">The sequence shown here is derived from an EMBL/GenBank/DDBJ whole genome shotgun (WGS) entry which is preliminary data.</text>
</comment>
<evidence type="ECO:0000313" key="3">
    <source>
        <dbReference type="EMBL" id="KAF9065248.1"/>
    </source>
</evidence>
<dbReference type="InterPro" id="IPR009027">
    <property type="entry name" value="Ribosomal_bL9/RNase_H1_N"/>
</dbReference>
<evidence type="ECO:0000313" key="4">
    <source>
        <dbReference type="Proteomes" id="UP000772434"/>
    </source>
</evidence>
<dbReference type="EMBL" id="JADNRY010000106">
    <property type="protein sequence ID" value="KAF9065248.1"/>
    <property type="molecule type" value="Genomic_DNA"/>
</dbReference>
<gene>
    <name evidence="3" type="ORF">BDP27DRAFT_1366504</name>
</gene>
<dbReference type="InterPro" id="IPR011320">
    <property type="entry name" value="RNase_H1_N"/>
</dbReference>
<dbReference type="Proteomes" id="UP000772434">
    <property type="component" value="Unassembled WGS sequence"/>
</dbReference>
<feature type="domain" description="Ribonuclease H1 N-terminal" evidence="2">
    <location>
        <begin position="183"/>
        <end position="216"/>
    </location>
</feature>
<proteinExistence type="predicted"/>
<evidence type="ECO:0000259" key="2">
    <source>
        <dbReference type="Pfam" id="PF01693"/>
    </source>
</evidence>
<reference evidence="3" key="1">
    <citation type="submission" date="2020-11" db="EMBL/GenBank/DDBJ databases">
        <authorList>
            <consortium name="DOE Joint Genome Institute"/>
            <person name="Ahrendt S."/>
            <person name="Riley R."/>
            <person name="Andreopoulos W."/>
            <person name="Labutti K."/>
            <person name="Pangilinan J."/>
            <person name="Ruiz-Duenas F.J."/>
            <person name="Barrasa J.M."/>
            <person name="Sanchez-Garcia M."/>
            <person name="Camarero S."/>
            <person name="Miyauchi S."/>
            <person name="Serrano A."/>
            <person name="Linde D."/>
            <person name="Babiker R."/>
            <person name="Drula E."/>
            <person name="Ayuso-Fernandez I."/>
            <person name="Pacheco R."/>
            <person name="Padilla G."/>
            <person name="Ferreira P."/>
            <person name="Barriuso J."/>
            <person name="Kellner H."/>
            <person name="Castanera R."/>
            <person name="Alfaro M."/>
            <person name="Ramirez L."/>
            <person name="Pisabarro A.G."/>
            <person name="Kuo A."/>
            <person name="Tritt A."/>
            <person name="Lipzen A."/>
            <person name="He G."/>
            <person name="Yan M."/>
            <person name="Ng V."/>
            <person name="Cullen D."/>
            <person name="Martin F."/>
            <person name="Rosso M.-N."/>
            <person name="Henrissat B."/>
            <person name="Hibbett D."/>
            <person name="Martinez A.T."/>
            <person name="Grigoriev I.V."/>
        </authorList>
    </citation>
    <scope>NUCLEOTIDE SEQUENCE</scope>
    <source>
        <strain evidence="3">AH 40177</strain>
    </source>
</reference>
<dbReference type="OrthoDB" id="2980832at2759"/>
<sequence length="971" mass="109583">MTELEIPYFTQLELCGVLEEIHLRHVGIEENEIEECVKFRRILRRRKHKQESDHKLYLWQQELTLEQQSEKIMKRRRAQELYRMRNREVLAEKERIRCSSSAAQFLYSVNNYEIYNCVGEVSYNGLLHCQSVPSMAMRGWQSDIYWLQLDDMAQTNDGDIVLTDARRIPYYGKAENQGKEAWKFIVVWKGIHIGIFDQWSDAHPNVTNVSGSGFQSAKGWRAALEIFLSRHPEGYPAQRATTIFPTTQIDAAWPSAPHMPVQSRSSASSVSSSFQSLSEPRDRSAGSLEEEFASSLVLSTEVESTLDSNSSGSSCYRKSRESPLGDIYAVRQQGSPGTTIYANRNQAKKAVRKRRADGTLHSVRITPSLNDAFDFAASSSRNNQRQAKKVEKLREILHLYQPQYPLGYELWPLCNIHFFSGMSQDVNQSWIELYIRERSKEAPKKEQDVQHLNAVCEGEEQDVWTGMSDAKEVSGAWYPGTRTLPRKQTLSCIETSSKMPKGKTGNPRGRPGWVTGNKLVYLERYFTEWRTAREAGKVGEFYTLMTKRLYAKFGEQTAKGDATDETEDPEDEALDIEMDNKTEEELKEFQANFKDRRKKVGDWFNARNRRSSKGEENILYSLFERVAEVLPNAPRRPREMQFYSSLYWTEKIKPAGEKRPATINIANEVSRKLWAAEPEEVRVEVRRLIEEHHARNMKEYNFARDNPGTKTGSDYYLALVSLSALLQKLVDACQDYFGMATSILLCGPIPESGGNVEVRSLHSGTIKGTSTTWPDFDPTGFQQVENLMIKFGLKVFSAQECRDRALSPQELTAAQEALRAKGVAESTGTNADEVHSIDSMSVAPNIAHSAHSTSVASDAPRKASSTTLGARSTHPVLGKAFSTTVAPNAHCTPLDEVCSTSVSPGNAHSACSDEAHSTSASPIILIPRLQTKLVQRVLHPAIPVPHPQMTFVQQVLRPIILLLHPQTKLVQ</sequence>
<accession>A0A9P5PKW8</accession>
<name>A0A9P5PKW8_9AGAR</name>
<dbReference type="AlphaFoldDB" id="A0A9P5PKW8"/>
<organism evidence="3 4">
    <name type="scientific">Rhodocollybia butyracea</name>
    <dbReference type="NCBI Taxonomy" id="206335"/>
    <lineage>
        <taxon>Eukaryota</taxon>
        <taxon>Fungi</taxon>
        <taxon>Dikarya</taxon>
        <taxon>Basidiomycota</taxon>
        <taxon>Agaricomycotina</taxon>
        <taxon>Agaricomycetes</taxon>
        <taxon>Agaricomycetidae</taxon>
        <taxon>Agaricales</taxon>
        <taxon>Marasmiineae</taxon>
        <taxon>Omphalotaceae</taxon>
        <taxon>Rhodocollybia</taxon>
    </lineage>
</organism>